<proteinExistence type="predicted"/>
<dbReference type="EMBL" id="CAUJNA010003683">
    <property type="protein sequence ID" value="CAJ1407647.1"/>
    <property type="molecule type" value="Genomic_DNA"/>
</dbReference>
<dbReference type="Proteomes" id="UP001178507">
    <property type="component" value="Unassembled WGS sequence"/>
</dbReference>
<keyword evidence="3" id="KW-1185">Reference proteome</keyword>
<comment type="caution">
    <text evidence="2">The sequence shown here is derived from an EMBL/GenBank/DDBJ whole genome shotgun (WGS) entry which is preliminary data.</text>
</comment>
<protein>
    <submittedName>
        <fullName evidence="2">Uncharacterized protein</fullName>
    </submittedName>
</protein>
<name>A0AA36NHS1_9DINO</name>
<evidence type="ECO:0000256" key="1">
    <source>
        <dbReference type="SAM" id="Coils"/>
    </source>
</evidence>
<keyword evidence="1" id="KW-0175">Coiled coil</keyword>
<evidence type="ECO:0000313" key="2">
    <source>
        <dbReference type="EMBL" id="CAJ1407647.1"/>
    </source>
</evidence>
<evidence type="ECO:0000313" key="3">
    <source>
        <dbReference type="Proteomes" id="UP001178507"/>
    </source>
</evidence>
<sequence>MIRRLGESQAGAQAGDLKLAEQAQLSEYREEAEEQNAQLLLVQEEAEEFEVLFQQMQDDHSVVAEQEAALQQELAQQERLCAEYRAEAAEHAACASLVQEEAEELEVLWQKMQHDHSSELALQRAELQQAELRCGGLEEEVVQESFSLGRETSREVAASEAQRAKETWTCAKWSSARQRMRCRGSCWKKRGGARASC</sequence>
<feature type="coiled-coil region" evidence="1">
    <location>
        <begin position="18"/>
        <end position="87"/>
    </location>
</feature>
<accession>A0AA36NHS1</accession>
<organism evidence="2 3">
    <name type="scientific">Effrenium voratum</name>
    <dbReference type="NCBI Taxonomy" id="2562239"/>
    <lineage>
        <taxon>Eukaryota</taxon>
        <taxon>Sar</taxon>
        <taxon>Alveolata</taxon>
        <taxon>Dinophyceae</taxon>
        <taxon>Suessiales</taxon>
        <taxon>Symbiodiniaceae</taxon>
        <taxon>Effrenium</taxon>
    </lineage>
</organism>
<gene>
    <name evidence="2" type="ORF">EVOR1521_LOCUS29290</name>
</gene>
<reference evidence="2" key="1">
    <citation type="submission" date="2023-08" db="EMBL/GenBank/DDBJ databases">
        <authorList>
            <person name="Chen Y."/>
            <person name="Shah S."/>
            <person name="Dougan E. K."/>
            <person name="Thang M."/>
            <person name="Chan C."/>
        </authorList>
    </citation>
    <scope>NUCLEOTIDE SEQUENCE</scope>
</reference>
<dbReference type="AlphaFoldDB" id="A0AA36NHS1"/>